<reference evidence="3" key="1">
    <citation type="submission" date="2021-01" db="EMBL/GenBank/DDBJ databases">
        <authorList>
            <person name="Corre E."/>
            <person name="Pelletier E."/>
            <person name="Niang G."/>
            <person name="Scheremetjew M."/>
            <person name="Finn R."/>
            <person name="Kale V."/>
            <person name="Holt S."/>
            <person name="Cochrane G."/>
            <person name="Meng A."/>
            <person name="Brown T."/>
            <person name="Cohen L."/>
        </authorList>
    </citation>
    <scope>NUCLEOTIDE SEQUENCE</scope>
    <source>
        <strain evidence="3">10249 10 AB</strain>
    </source>
</reference>
<feature type="compositionally biased region" description="Low complexity" evidence="1">
    <location>
        <begin position="380"/>
        <end position="392"/>
    </location>
</feature>
<dbReference type="AlphaFoldDB" id="A0A7S4ERG4"/>
<feature type="domain" description="MCM10 OB-fold" evidence="2">
    <location>
        <begin position="99"/>
        <end position="228"/>
    </location>
</feature>
<feature type="region of interest" description="Disordered" evidence="1">
    <location>
        <begin position="426"/>
        <end position="518"/>
    </location>
</feature>
<sequence>MDELLELMNDESVDPESAVDRATNDSDTELKQRPKGNVVPTTRSHNKRGAMENDRVKATVTPPRSKRTRIQPSSSVQSSYTNQQHGTNLAKASVDDRLGIRMSNRLVSSNDLSELITDYSYFSPSVISAMTLKRLNTLLQDPSPIIDPATVAGKTESLVTVGIVFSNSGTRISSKGGAFSILTIGNLNSGPCLSIFLFGEAYGKYCCSCKPGKVIALMTPKLLPASRGDGGGNGNRNGNDKGHAVSFSIYDVGQMKFVANARDYGTCKASTSSRIKQSDGTWGLVTGKPCKHYVDRRESEYCEFHRRQRQHSSKGGKQTLNKFQQLKSVHQQAVPILVATAARRSNMIVPNSNNIKSNRFLSQSLATNNRSVTPGSKSMTIASAGSTTSSIGVRGGNIPMHMTKRLPTRFLSEPRTNNVGRTTTWKSAVDKHMAKREARRAEDKVASFAGSNNPADPDRNRSNTNSSSGDWMEEATARAKKRGPSHMGGRAGFSLSHFTNKRRTGTAANTNSVTTTNRKRKTVSINTAGMAFDGSVCIPKPSKLFQQSSTLKEIPAKRIVTPAHESIRREQLQQQQANIAQRIKEGCCTKLETNASLSIDRIRRSNPTKQSDKSRKSDSSENVDAFLAAMGGTVDEEKIRTAKSRFANEVAADEYAKSRRKIIELEKLEASHESRNKKKNPNNEKRMTKTWVCQDCRQIFNQRPRRCISANHRVKTNFEIKKSTTKDEKRNELHKKSIKDGGLHLGSGIEWRDMR</sequence>
<proteinExistence type="predicted"/>
<feature type="compositionally biased region" description="Basic and acidic residues" evidence="1">
    <location>
        <begin position="610"/>
        <end position="619"/>
    </location>
</feature>
<dbReference type="PANTHER" id="PTHR13454">
    <property type="entry name" value="PROTEIN MCM10 HOMOLOG"/>
    <property type="match status" value="1"/>
</dbReference>
<name>A0A7S4ERG4_9STRA</name>
<feature type="compositionally biased region" description="Acidic residues" evidence="1">
    <location>
        <begin position="1"/>
        <end position="14"/>
    </location>
</feature>
<dbReference type="PANTHER" id="PTHR13454:SF11">
    <property type="entry name" value="PROTEIN MCM10 HOMOLOG"/>
    <property type="match status" value="1"/>
</dbReference>
<evidence type="ECO:0000259" key="2">
    <source>
        <dbReference type="Pfam" id="PF22379"/>
    </source>
</evidence>
<dbReference type="InterPro" id="IPR055065">
    <property type="entry name" value="OB_MCM10"/>
</dbReference>
<feature type="region of interest" description="Disordered" evidence="1">
    <location>
        <begin position="1"/>
        <end position="88"/>
    </location>
</feature>
<feature type="compositionally biased region" description="Polar residues" evidence="1">
    <location>
        <begin position="368"/>
        <end position="379"/>
    </location>
</feature>
<feature type="compositionally biased region" description="Low complexity" evidence="1">
    <location>
        <begin position="505"/>
        <end position="516"/>
    </location>
</feature>
<protein>
    <recommendedName>
        <fullName evidence="2">MCM10 OB-fold domain-containing protein</fullName>
    </recommendedName>
</protein>
<dbReference type="Pfam" id="PF22379">
    <property type="entry name" value="OB_MCM10"/>
    <property type="match status" value="1"/>
</dbReference>
<dbReference type="GO" id="GO:0003697">
    <property type="term" value="F:single-stranded DNA binding"/>
    <property type="evidence" value="ECO:0007669"/>
    <property type="project" value="InterPro"/>
</dbReference>
<organism evidence="3">
    <name type="scientific">Pseudo-nitzschia australis</name>
    <dbReference type="NCBI Taxonomy" id="44445"/>
    <lineage>
        <taxon>Eukaryota</taxon>
        <taxon>Sar</taxon>
        <taxon>Stramenopiles</taxon>
        <taxon>Ochrophyta</taxon>
        <taxon>Bacillariophyta</taxon>
        <taxon>Bacillariophyceae</taxon>
        <taxon>Bacillariophycidae</taxon>
        <taxon>Bacillariales</taxon>
        <taxon>Bacillariaceae</taxon>
        <taxon>Pseudo-nitzschia</taxon>
    </lineage>
</organism>
<accession>A0A7S4ERG4</accession>
<evidence type="ECO:0000313" key="3">
    <source>
        <dbReference type="EMBL" id="CAE0730318.1"/>
    </source>
</evidence>
<dbReference type="InterPro" id="IPR040184">
    <property type="entry name" value="Mcm10"/>
</dbReference>
<feature type="compositionally biased region" description="Polar residues" evidence="1">
    <location>
        <begin position="70"/>
        <end position="87"/>
    </location>
</feature>
<evidence type="ECO:0000256" key="1">
    <source>
        <dbReference type="SAM" id="MobiDB-lite"/>
    </source>
</evidence>
<feature type="compositionally biased region" description="Basic and acidic residues" evidence="1">
    <location>
        <begin position="428"/>
        <end position="445"/>
    </location>
</feature>
<gene>
    <name evidence="3" type="ORF">PAUS00366_LOCUS23104</name>
</gene>
<feature type="region of interest" description="Disordered" evidence="1">
    <location>
        <begin position="368"/>
        <end position="399"/>
    </location>
</feature>
<dbReference type="GO" id="GO:0006270">
    <property type="term" value="P:DNA replication initiation"/>
    <property type="evidence" value="ECO:0007669"/>
    <property type="project" value="InterPro"/>
</dbReference>
<feature type="region of interest" description="Disordered" evidence="1">
    <location>
        <begin position="599"/>
        <end position="621"/>
    </location>
</feature>
<dbReference type="InterPro" id="IPR012340">
    <property type="entry name" value="NA-bd_OB-fold"/>
</dbReference>
<feature type="compositionally biased region" description="Basic and acidic residues" evidence="1">
    <location>
        <begin position="18"/>
        <end position="32"/>
    </location>
</feature>
<dbReference type="EMBL" id="HBIX01035321">
    <property type="protein sequence ID" value="CAE0730318.1"/>
    <property type="molecule type" value="Transcribed_RNA"/>
</dbReference>
<dbReference type="GO" id="GO:0043596">
    <property type="term" value="C:nuclear replication fork"/>
    <property type="evidence" value="ECO:0007669"/>
    <property type="project" value="TreeGrafter"/>
</dbReference>
<dbReference type="Gene3D" id="2.40.50.140">
    <property type="entry name" value="Nucleic acid-binding proteins"/>
    <property type="match status" value="1"/>
</dbReference>
<dbReference type="GO" id="GO:0003688">
    <property type="term" value="F:DNA replication origin binding"/>
    <property type="evidence" value="ECO:0007669"/>
    <property type="project" value="TreeGrafter"/>
</dbReference>